<evidence type="ECO:0000313" key="2">
    <source>
        <dbReference type="EMBL" id="KAG5460340.1"/>
    </source>
</evidence>
<dbReference type="EMBL" id="JAEFCI010005365">
    <property type="protein sequence ID" value="KAG5460340.1"/>
    <property type="molecule type" value="Genomic_DNA"/>
</dbReference>
<protein>
    <submittedName>
        <fullName evidence="2">Uncharacterized protein</fullName>
    </submittedName>
</protein>
<dbReference type="AlphaFoldDB" id="A0A8H8DJ92"/>
<name>A0A8H8DJ92_9FUNG</name>
<accession>A0A8H8DJ92</accession>
<feature type="non-terminal residue" evidence="2">
    <location>
        <position position="1"/>
    </location>
</feature>
<dbReference type="Proteomes" id="UP000673691">
    <property type="component" value="Unassembled WGS sequence"/>
</dbReference>
<evidence type="ECO:0000313" key="3">
    <source>
        <dbReference type="Proteomes" id="UP000673691"/>
    </source>
</evidence>
<reference evidence="2 3" key="1">
    <citation type="journal article" name="Sci. Rep.">
        <title>Genome-scale phylogenetic analyses confirm Olpidium as the closest living zoosporic fungus to the non-flagellated, terrestrial fungi.</title>
        <authorList>
            <person name="Chang Y."/>
            <person name="Rochon D."/>
            <person name="Sekimoto S."/>
            <person name="Wang Y."/>
            <person name="Chovatia M."/>
            <person name="Sandor L."/>
            <person name="Salamov A."/>
            <person name="Grigoriev I.V."/>
            <person name="Stajich J.E."/>
            <person name="Spatafora J.W."/>
        </authorList>
    </citation>
    <scope>NUCLEOTIDE SEQUENCE [LARGE SCALE GENOMIC DNA]</scope>
    <source>
        <strain evidence="2">S191</strain>
    </source>
</reference>
<gene>
    <name evidence="2" type="ORF">BJ554DRAFT_7623</name>
</gene>
<sequence>RCRWSVSFFPALAPAHVVENPAEARDSPNRVLSRARSRPVPGLASGRPTRAPVTNPLSPLTSRRQEGRLDYRNLVLDPEKAAYYQALLERPLSVGAGDERPQLPAPGPRDRARDQGKDAAATRTTGRTAAASHHDRPLLMRFRNAARQQQQQKPPPPLSAGRQELASWRQSAGTGAETSGRRPNGLTPAAEQKLCRGGVLQRERLFPARPPLFISPYSFGATSGTSPSGDARF</sequence>
<feature type="region of interest" description="Disordered" evidence="1">
    <location>
        <begin position="21"/>
        <end position="65"/>
    </location>
</feature>
<evidence type="ECO:0000256" key="1">
    <source>
        <dbReference type="SAM" id="MobiDB-lite"/>
    </source>
</evidence>
<feature type="region of interest" description="Disordered" evidence="1">
    <location>
        <begin position="211"/>
        <end position="233"/>
    </location>
</feature>
<feature type="compositionally biased region" description="Polar residues" evidence="1">
    <location>
        <begin position="168"/>
        <end position="177"/>
    </location>
</feature>
<feature type="compositionally biased region" description="Basic and acidic residues" evidence="1">
    <location>
        <begin position="108"/>
        <end position="117"/>
    </location>
</feature>
<feature type="region of interest" description="Disordered" evidence="1">
    <location>
        <begin position="94"/>
        <end position="195"/>
    </location>
</feature>
<organism evidence="2 3">
    <name type="scientific">Olpidium bornovanus</name>
    <dbReference type="NCBI Taxonomy" id="278681"/>
    <lineage>
        <taxon>Eukaryota</taxon>
        <taxon>Fungi</taxon>
        <taxon>Fungi incertae sedis</taxon>
        <taxon>Olpidiomycota</taxon>
        <taxon>Olpidiomycotina</taxon>
        <taxon>Olpidiomycetes</taxon>
        <taxon>Olpidiales</taxon>
        <taxon>Olpidiaceae</taxon>
        <taxon>Olpidium</taxon>
    </lineage>
</organism>
<feature type="compositionally biased region" description="Low complexity" evidence="1">
    <location>
        <begin position="119"/>
        <end position="131"/>
    </location>
</feature>
<keyword evidence="3" id="KW-1185">Reference proteome</keyword>
<comment type="caution">
    <text evidence="2">The sequence shown here is derived from an EMBL/GenBank/DDBJ whole genome shotgun (WGS) entry which is preliminary data.</text>
</comment>
<feature type="compositionally biased region" description="Polar residues" evidence="1">
    <location>
        <begin position="220"/>
        <end position="233"/>
    </location>
</feature>
<proteinExistence type="predicted"/>